<dbReference type="Proteomes" id="UP000603904">
    <property type="component" value="Unassembled WGS sequence"/>
</dbReference>
<comment type="caution">
    <text evidence="3">The sequence shown here is derived from an EMBL/GenBank/DDBJ whole genome shotgun (WGS) entry which is preliminary data.</text>
</comment>
<dbReference type="EMBL" id="BOOC01000031">
    <property type="protein sequence ID" value="GIH42610.1"/>
    <property type="molecule type" value="Genomic_DNA"/>
</dbReference>
<proteinExistence type="predicted"/>
<dbReference type="PANTHER" id="PTHR44103:SF1">
    <property type="entry name" value="PROPROTEIN CONVERTASE P"/>
    <property type="match status" value="1"/>
</dbReference>
<dbReference type="PANTHER" id="PTHR44103">
    <property type="entry name" value="PROPROTEIN CONVERTASE P"/>
    <property type="match status" value="1"/>
</dbReference>
<evidence type="ECO:0000313" key="4">
    <source>
        <dbReference type="Proteomes" id="UP000603904"/>
    </source>
</evidence>
<keyword evidence="1" id="KW-0732">Signal</keyword>
<evidence type="ECO:0000313" key="3">
    <source>
        <dbReference type="EMBL" id="GIH42610.1"/>
    </source>
</evidence>
<accession>A0ABQ4G6E7</accession>
<dbReference type="InterPro" id="IPR013517">
    <property type="entry name" value="FG-GAP"/>
</dbReference>
<evidence type="ECO:0008006" key="5">
    <source>
        <dbReference type="Google" id="ProtNLM"/>
    </source>
</evidence>
<evidence type="ECO:0000256" key="1">
    <source>
        <dbReference type="ARBA" id="ARBA00022729"/>
    </source>
</evidence>
<dbReference type="InterPro" id="IPR028994">
    <property type="entry name" value="Integrin_alpha_N"/>
</dbReference>
<gene>
    <name evidence="3" type="ORF">Mco01_56100</name>
</gene>
<keyword evidence="4" id="KW-1185">Reference proteome</keyword>
<name>A0ABQ4G6E7_9ACTN</name>
<dbReference type="SUPFAM" id="SSF69318">
    <property type="entry name" value="Integrin alpha N-terminal domain"/>
    <property type="match status" value="2"/>
</dbReference>
<protein>
    <recommendedName>
        <fullName evidence="5">VCBS repeat-containing protein</fullName>
    </recommendedName>
</protein>
<evidence type="ECO:0000256" key="2">
    <source>
        <dbReference type="SAM" id="MobiDB-lite"/>
    </source>
</evidence>
<dbReference type="Gene3D" id="2.130.10.130">
    <property type="entry name" value="Integrin alpha, N-terminal"/>
    <property type="match status" value="2"/>
</dbReference>
<feature type="region of interest" description="Disordered" evidence="2">
    <location>
        <begin position="378"/>
        <end position="405"/>
    </location>
</feature>
<dbReference type="Pfam" id="PF13517">
    <property type="entry name" value="FG-GAP_3"/>
    <property type="match status" value="3"/>
</dbReference>
<organism evidence="3 4">
    <name type="scientific">Microbispora corallina</name>
    <dbReference type="NCBI Taxonomy" id="83302"/>
    <lineage>
        <taxon>Bacteria</taxon>
        <taxon>Bacillati</taxon>
        <taxon>Actinomycetota</taxon>
        <taxon>Actinomycetes</taxon>
        <taxon>Streptosporangiales</taxon>
        <taxon>Streptosporangiaceae</taxon>
        <taxon>Microbispora</taxon>
    </lineage>
</organism>
<reference evidence="3 4" key="1">
    <citation type="submission" date="2021-01" db="EMBL/GenBank/DDBJ databases">
        <title>Whole genome shotgun sequence of Microbispora corallina NBRC 16416.</title>
        <authorList>
            <person name="Komaki H."/>
            <person name="Tamura T."/>
        </authorList>
    </citation>
    <scope>NUCLEOTIDE SEQUENCE [LARGE SCALE GENOMIC DNA]</scope>
    <source>
        <strain evidence="3 4">NBRC 16416</strain>
    </source>
</reference>
<sequence>MRAWLNNIGGSGAPWTYQGEIASGVGVPGDQVRFADVNGDGRDDYLVVGDQGQVRAWLNTVEADRPWTYQGEIAASTGAARSQVNLADVDGNGRDDYLVVYGAGAVTAWLNDRFGRADPWDYQGRIASSSATREQVRFADLTGDGRDDYLVVGTDGQVTAWWNVLDGDHVGWDYQGRIATGAGPRDRVRFADVDGDGRDDYLVLGDQGQVDAWRYTGSGWAHQGVIASGVGASPDQVRFADVNGDGRDDYLVVDAQGRVRSWLNDRGARGAPWKSEGQIADGVGAAGSTVTFADVNGDRRDDYLVMGEYGQIRAWINNRGGQGGAWLSLGEIASGVGAPRSQVDLAEINGDRRADYLVIDDGGGVRAWYNNQAAPGSAGAALGTTTPMRNDPSPPPPAGDNGAAAATGIPICVADRCS</sequence>